<evidence type="ECO:0008006" key="9">
    <source>
        <dbReference type="Google" id="ProtNLM"/>
    </source>
</evidence>
<sequence>MILTLCVAVFLSYLPEAGQYSCFFVYLKLVIGFNQVQVAAYIALIGIMSVIAQTLLLTILMKRVGSKNTIMIGLIFEMLQLICFGLGWFGVLVSLPQSVQSLIRPLVHMYPRMLMPINKVCLPKMN</sequence>
<evidence type="ECO:0000313" key="7">
    <source>
        <dbReference type="EMBL" id="OTF82252.1"/>
    </source>
</evidence>
<keyword evidence="8" id="KW-1185">Reference proteome</keyword>
<evidence type="ECO:0000256" key="2">
    <source>
        <dbReference type="ARBA" id="ARBA00022448"/>
    </source>
</evidence>
<dbReference type="EMBL" id="MUJZ01009352">
    <property type="protein sequence ID" value="OTF82252.1"/>
    <property type="molecule type" value="Genomic_DNA"/>
</dbReference>
<comment type="subcellular location">
    <subcellularLocation>
        <location evidence="1">Membrane</location>
        <topology evidence="1">Multi-pass membrane protein</topology>
    </subcellularLocation>
</comment>
<dbReference type="AlphaFoldDB" id="A0A1Y3BN76"/>
<keyword evidence="5 6" id="KW-0472">Membrane</keyword>
<accession>A0A1Y3BN76</accession>
<keyword evidence="2" id="KW-0813">Transport</keyword>
<comment type="caution">
    <text evidence="7">The sequence shown here is derived from an EMBL/GenBank/DDBJ whole genome shotgun (WGS) entry which is preliminary data.</text>
</comment>
<dbReference type="PANTHER" id="PTHR23504:SF1">
    <property type="entry name" value="GH21943P-RELATED"/>
    <property type="match status" value="1"/>
</dbReference>
<feature type="transmembrane region" description="Helical" evidence="6">
    <location>
        <begin position="72"/>
        <end position="95"/>
    </location>
</feature>
<keyword evidence="3 6" id="KW-0812">Transmembrane</keyword>
<evidence type="ECO:0000256" key="4">
    <source>
        <dbReference type="ARBA" id="ARBA00022989"/>
    </source>
</evidence>
<reference evidence="7 8" key="1">
    <citation type="submission" date="2017-03" db="EMBL/GenBank/DDBJ databases">
        <title>Genome Survey of Euroglyphus maynei.</title>
        <authorList>
            <person name="Arlian L.G."/>
            <person name="Morgan M.S."/>
            <person name="Rider S.D."/>
        </authorList>
    </citation>
    <scope>NUCLEOTIDE SEQUENCE [LARGE SCALE GENOMIC DNA]</scope>
    <source>
        <strain evidence="7">Arlian Lab</strain>
        <tissue evidence="7">Whole body</tissue>
    </source>
</reference>
<dbReference type="GO" id="GO:0016020">
    <property type="term" value="C:membrane"/>
    <property type="evidence" value="ECO:0007669"/>
    <property type="project" value="UniProtKB-SubCell"/>
</dbReference>
<protein>
    <recommendedName>
        <fullName evidence="9">Major facilitator superfamily (MFS) profile domain-containing protein</fullName>
    </recommendedName>
</protein>
<gene>
    <name evidence="7" type="ORF">BLA29_012352</name>
</gene>
<evidence type="ECO:0000256" key="1">
    <source>
        <dbReference type="ARBA" id="ARBA00004141"/>
    </source>
</evidence>
<keyword evidence="4 6" id="KW-1133">Transmembrane helix</keyword>
<proteinExistence type="predicted"/>
<dbReference type="PANTHER" id="PTHR23504">
    <property type="entry name" value="MAJOR FACILITATOR SUPERFAMILY DOMAIN-CONTAINING PROTEIN 10"/>
    <property type="match status" value="1"/>
</dbReference>
<organism evidence="7 8">
    <name type="scientific">Euroglyphus maynei</name>
    <name type="common">Mayne's house dust mite</name>
    <dbReference type="NCBI Taxonomy" id="6958"/>
    <lineage>
        <taxon>Eukaryota</taxon>
        <taxon>Metazoa</taxon>
        <taxon>Ecdysozoa</taxon>
        <taxon>Arthropoda</taxon>
        <taxon>Chelicerata</taxon>
        <taxon>Arachnida</taxon>
        <taxon>Acari</taxon>
        <taxon>Acariformes</taxon>
        <taxon>Sarcoptiformes</taxon>
        <taxon>Astigmata</taxon>
        <taxon>Psoroptidia</taxon>
        <taxon>Analgoidea</taxon>
        <taxon>Pyroglyphidae</taxon>
        <taxon>Pyroglyphinae</taxon>
        <taxon>Euroglyphus</taxon>
    </lineage>
</organism>
<evidence type="ECO:0000313" key="8">
    <source>
        <dbReference type="Proteomes" id="UP000194236"/>
    </source>
</evidence>
<dbReference type="InterPro" id="IPR036259">
    <property type="entry name" value="MFS_trans_sf"/>
</dbReference>
<evidence type="ECO:0000256" key="3">
    <source>
        <dbReference type="ARBA" id="ARBA00022692"/>
    </source>
</evidence>
<feature type="transmembrane region" description="Helical" evidence="6">
    <location>
        <begin position="38"/>
        <end position="60"/>
    </location>
</feature>
<name>A0A1Y3BN76_EURMA</name>
<evidence type="ECO:0000256" key="6">
    <source>
        <dbReference type="SAM" id="Phobius"/>
    </source>
</evidence>
<evidence type="ECO:0000256" key="5">
    <source>
        <dbReference type="ARBA" id="ARBA00023136"/>
    </source>
</evidence>
<dbReference type="SUPFAM" id="SSF103473">
    <property type="entry name" value="MFS general substrate transporter"/>
    <property type="match status" value="1"/>
</dbReference>
<dbReference type="OrthoDB" id="419616at2759"/>
<dbReference type="Proteomes" id="UP000194236">
    <property type="component" value="Unassembled WGS sequence"/>
</dbReference>